<feature type="domain" description="PilZ" evidence="1">
    <location>
        <begin position="6"/>
        <end position="61"/>
    </location>
</feature>
<feature type="non-terminal residue" evidence="2">
    <location>
        <position position="61"/>
    </location>
</feature>
<evidence type="ECO:0000313" key="2">
    <source>
        <dbReference type="EMBL" id="OQX33451.1"/>
    </source>
</evidence>
<organism evidence="2 3">
    <name type="scientific">Candidatus Sedimenticola endophacoides</name>
    <dbReference type="NCBI Taxonomy" id="2548426"/>
    <lineage>
        <taxon>Bacteria</taxon>
        <taxon>Pseudomonadati</taxon>
        <taxon>Pseudomonadota</taxon>
        <taxon>Gammaproteobacteria</taxon>
        <taxon>Chromatiales</taxon>
        <taxon>Sedimenticolaceae</taxon>
        <taxon>Sedimenticola</taxon>
    </lineage>
</organism>
<comment type="caution">
    <text evidence="2">The sequence shown here is derived from an EMBL/GenBank/DDBJ whole genome shotgun (WGS) entry which is preliminary data.</text>
</comment>
<dbReference type="GO" id="GO:0035438">
    <property type="term" value="F:cyclic-di-GMP binding"/>
    <property type="evidence" value="ECO:0007669"/>
    <property type="project" value="InterPro"/>
</dbReference>
<reference evidence="2" key="1">
    <citation type="submission" date="2017-02" db="EMBL/GenBank/DDBJ databases">
        <title>Novel co-symbiosis in the unique lucinid bivalve Phacoides pectinatus.</title>
        <authorList>
            <person name="Lim S.J."/>
            <person name="Davis B.G."/>
            <person name="Gill D.E."/>
            <person name="Engel A.S."/>
            <person name="Anderson L.C."/>
            <person name="Campbell B.J."/>
        </authorList>
    </citation>
    <scope>NUCLEOTIDE SEQUENCE [LARGE SCALE GENOMIC DNA]</scope>
    <source>
        <strain evidence="2">LUC13016_P6</strain>
    </source>
</reference>
<dbReference type="Gene3D" id="2.40.10.220">
    <property type="entry name" value="predicted glycosyltransferase like domains"/>
    <property type="match status" value="1"/>
</dbReference>
<dbReference type="Pfam" id="PF07238">
    <property type="entry name" value="PilZ"/>
    <property type="match status" value="1"/>
</dbReference>
<proteinExistence type="predicted"/>
<keyword evidence="3" id="KW-1185">Reference proteome</keyword>
<dbReference type="InterPro" id="IPR009875">
    <property type="entry name" value="PilZ_domain"/>
</dbReference>
<evidence type="ECO:0000313" key="3">
    <source>
        <dbReference type="Proteomes" id="UP000243361"/>
    </source>
</evidence>
<dbReference type="Proteomes" id="UP000243361">
    <property type="component" value="Unassembled WGS sequence"/>
</dbReference>
<gene>
    <name evidence="2" type="ORF">B0D84_04605</name>
</gene>
<evidence type="ECO:0000259" key="1">
    <source>
        <dbReference type="Pfam" id="PF07238"/>
    </source>
</evidence>
<dbReference type="SUPFAM" id="SSF141371">
    <property type="entry name" value="PilZ domain-like"/>
    <property type="match status" value="1"/>
</dbReference>
<dbReference type="EMBL" id="MUIE01000295">
    <property type="protein sequence ID" value="OQX33451.1"/>
    <property type="molecule type" value="Genomic_DNA"/>
</dbReference>
<dbReference type="AlphaFoldDB" id="A0A657PME5"/>
<sequence>MLNPSEQRTFHRMPIRAGGTLRRADEEREQAVTVVDLSAVGVLMECDEPIPPGTRAELILP</sequence>
<accession>A0A657PME5</accession>
<protein>
    <recommendedName>
        <fullName evidence="1">PilZ domain-containing protein</fullName>
    </recommendedName>
</protein>
<name>A0A657PME5_9GAMM</name>